<dbReference type="Pfam" id="PF00293">
    <property type="entry name" value="NUDIX"/>
    <property type="match status" value="1"/>
</dbReference>
<dbReference type="PANTHER" id="PTHR43736">
    <property type="entry name" value="ADP-RIBOSE PYROPHOSPHATASE"/>
    <property type="match status" value="1"/>
</dbReference>
<dbReference type="PANTHER" id="PTHR43736:SF1">
    <property type="entry name" value="DIHYDRONEOPTERIN TRIPHOSPHATE DIPHOSPHATASE"/>
    <property type="match status" value="1"/>
</dbReference>
<organism evidence="4 7">
    <name type="scientific">Oenococcus sicerae</name>
    <dbReference type="NCBI Taxonomy" id="2203724"/>
    <lineage>
        <taxon>Bacteria</taxon>
        <taxon>Bacillati</taxon>
        <taxon>Bacillota</taxon>
        <taxon>Bacilli</taxon>
        <taxon>Lactobacillales</taxon>
        <taxon>Lactobacillaceae</taxon>
        <taxon>Oenococcus</taxon>
    </lineage>
</organism>
<dbReference type="InterPro" id="IPR000086">
    <property type="entry name" value="NUDIX_hydrolase_dom"/>
</dbReference>
<dbReference type="GO" id="GO:0016787">
    <property type="term" value="F:hydrolase activity"/>
    <property type="evidence" value="ECO:0007669"/>
    <property type="project" value="UniProtKB-KW"/>
</dbReference>
<dbReference type="InterPro" id="IPR020084">
    <property type="entry name" value="NUDIX_hydrolase_CS"/>
</dbReference>
<accession>A0AAJ1RA26</accession>
<dbReference type="CDD" id="cd04688">
    <property type="entry name" value="NUDIX_Hydrolase"/>
    <property type="match status" value="1"/>
</dbReference>
<keyword evidence="6" id="KW-1185">Reference proteome</keyword>
<name>A0AAJ1RA26_9LACO</name>
<sequence length="156" mass="17735">MADEKDDIVFRSDLHDFKVRVTGVLVNQTGQVALNPDKNSGDLPYVTLPGGKLKFGESSDQAVIREFAEEAGLQIQAVRLLAITENLYTYHQKHNNEINFTWLVKIKDPKSVFAKDQSEQAIIWRDPDNLDDFLPKALRPIIQDLPQTPIHLVNRD</sequence>
<dbReference type="SUPFAM" id="SSF55811">
    <property type="entry name" value="Nudix"/>
    <property type="match status" value="1"/>
</dbReference>
<evidence type="ECO:0000256" key="2">
    <source>
        <dbReference type="ARBA" id="ARBA00022801"/>
    </source>
</evidence>
<dbReference type="PROSITE" id="PS00893">
    <property type="entry name" value="NUDIX_BOX"/>
    <property type="match status" value="1"/>
</dbReference>
<dbReference type="InterPro" id="IPR015797">
    <property type="entry name" value="NUDIX_hydrolase-like_dom_sf"/>
</dbReference>
<evidence type="ECO:0000313" key="5">
    <source>
        <dbReference type="EMBL" id="QAS69857.1"/>
    </source>
</evidence>
<reference evidence="5" key="3">
    <citation type="submission" date="2020-01" db="EMBL/GenBank/DDBJ databases">
        <authorList>
            <person name="Cousin F.J."/>
            <person name="Le Guellec R."/>
            <person name="Cretenet M."/>
        </authorList>
    </citation>
    <scope>NUCLEOTIDE SEQUENCE</scope>
    <source>
        <strain evidence="5">UCMA 15228</strain>
    </source>
</reference>
<dbReference type="RefSeq" id="WP_128686330.1">
    <property type="nucleotide sequence ID" value="NZ_CP029684.2"/>
</dbReference>
<reference evidence="5 6" key="1">
    <citation type="journal article" date="2019" name="Syst. Appl. Microbiol.">
        <title>Oenococcus sicerae sp. nov., isolated from French cider.</title>
        <authorList>
            <person name="Cousin F.J."/>
            <person name="Le Guellec R."/>
            <person name="Chagnot C."/>
            <person name="Goux D."/>
            <person name="Dalmasso M."/>
            <person name="Laplace J.M."/>
            <person name="Cretenet M."/>
        </authorList>
    </citation>
    <scope>NUCLEOTIDE SEQUENCE [LARGE SCALE GENOMIC DNA]</scope>
    <source>
        <strain evidence="5 6">UCMA 15228</strain>
    </source>
</reference>
<evidence type="ECO:0000256" key="1">
    <source>
        <dbReference type="ARBA" id="ARBA00005582"/>
    </source>
</evidence>
<dbReference type="Gene3D" id="3.90.79.10">
    <property type="entry name" value="Nucleoside Triphosphate Pyrophosphohydrolase"/>
    <property type="match status" value="1"/>
</dbReference>
<dbReference type="Proteomes" id="UP000286907">
    <property type="component" value="Chromosome"/>
</dbReference>
<gene>
    <name evidence="5" type="ORF">DLJ48_04630</name>
    <name evidence="4" type="ORF">EVC35_04565</name>
</gene>
<dbReference type="PROSITE" id="PS51462">
    <property type="entry name" value="NUDIX"/>
    <property type="match status" value="1"/>
</dbReference>
<evidence type="ECO:0000313" key="4">
    <source>
        <dbReference type="EMBL" id="MDN6900280.1"/>
    </source>
</evidence>
<feature type="domain" description="Nudix hydrolase" evidence="3">
    <location>
        <begin position="17"/>
        <end position="147"/>
    </location>
</feature>
<protein>
    <submittedName>
        <fullName evidence="4">NUDIX domain-containing protein</fullName>
    </submittedName>
</protein>
<evidence type="ECO:0000313" key="6">
    <source>
        <dbReference type="Proteomes" id="UP000286907"/>
    </source>
</evidence>
<evidence type="ECO:0000259" key="3">
    <source>
        <dbReference type="PROSITE" id="PS51462"/>
    </source>
</evidence>
<keyword evidence="2" id="KW-0378">Hydrolase</keyword>
<dbReference type="EMBL" id="SDWY01000002">
    <property type="protein sequence ID" value="MDN6900280.1"/>
    <property type="molecule type" value="Genomic_DNA"/>
</dbReference>
<reference evidence="4" key="2">
    <citation type="submission" date="2019-01" db="EMBL/GenBank/DDBJ databases">
        <title>Oenococcus sicerae UCMA17102.</title>
        <authorList>
            <person name="Cousin F.J."/>
            <person name="Le Guellec R."/>
            <person name="Cretenet M."/>
        </authorList>
    </citation>
    <scope>NUCLEOTIDE SEQUENCE</scope>
    <source>
        <strain evidence="4">UCMA17102</strain>
    </source>
</reference>
<dbReference type="EMBL" id="CP029684">
    <property type="protein sequence ID" value="QAS69857.1"/>
    <property type="molecule type" value="Genomic_DNA"/>
</dbReference>
<dbReference type="AlphaFoldDB" id="A0AAJ1RA26"/>
<comment type="similarity">
    <text evidence="1">Belongs to the Nudix hydrolase family.</text>
</comment>
<evidence type="ECO:0000313" key="7">
    <source>
        <dbReference type="Proteomes" id="UP001167919"/>
    </source>
</evidence>
<proteinExistence type="inferred from homology"/>
<dbReference type="Proteomes" id="UP001167919">
    <property type="component" value="Unassembled WGS sequence"/>
</dbReference>